<dbReference type="Gene3D" id="3.40.960.10">
    <property type="entry name" value="VSR Endonuclease"/>
    <property type="match status" value="1"/>
</dbReference>
<dbReference type="OrthoDB" id="9798754at2"/>
<name>A0A328BSP0_9BACT</name>
<dbReference type="AlphaFoldDB" id="A0A328BSP0"/>
<dbReference type="PANTHER" id="PTHR38590:SF1">
    <property type="entry name" value="BLL0828 PROTEIN"/>
    <property type="match status" value="1"/>
</dbReference>
<gene>
    <name evidence="2" type="ORF">DLM85_02290</name>
</gene>
<sequence>MEEQNHFLSTQEHVFTTDVNRWRILKGLAQQHRHTSTKAENHLWQALRGGQLGLRFRRQHAIGSFIVDFVCLTAWLVVEVDGEVHNEPNQAEYDQNRTIELEKRGFQVIRFPNNEVLTQTETVLQRIREQLNSR</sequence>
<dbReference type="RefSeq" id="WP_111476441.1">
    <property type="nucleotide sequence ID" value="NZ_QHKM01000001.1"/>
</dbReference>
<evidence type="ECO:0000313" key="3">
    <source>
        <dbReference type="Proteomes" id="UP000248553"/>
    </source>
</evidence>
<evidence type="ECO:0000259" key="1">
    <source>
        <dbReference type="Pfam" id="PF04480"/>
    </source>
</evidence>
<protein>
    <submittedName>
        <fullName evidence="2">ATP-dependent helicase HrpA</fullName>
    </submittedName>
</protein>
<keyword evidence="2" id="KW-0067">ATP-binding</keyword>
<dbReference type="InterPro" id="IPR011335">
    <property type="entry name" value="Restrct_endonuc-II-like"/>
</dbReference>
<keyword evidence="2" id="KW-0547">Nucleotide-binding</keyword>
<dbReference type="EMBL" id="QHKM01000001">
    <property type="protein sequence ID" value="RAK69705.1"/>
    <property type="molecule type" value="Genomic_DNA"/>
</dbReference>
<dbReference type="Pfam" id="PF04480">
    <property type="entry name" value="DUF559"/>
    <property type="match status" value="1"/>
</dbReference>
<evidence type="ECO:0000313" key="2">
    <source>
        <dbReference type="EMBL" id="RAK69705.1"/>
    </source>
</evidence>
<dbReference type="GO" id="GO:0004386">
    <property type="term" value="F:helicase activity"/>
    <property type="evidence" value="ECO:0007669"/>
    <property type="project" value="UniProtKB-KW"/>
</dbReference>
<proteinExistence type="predicted"/>
<dbReference type="InterPro" id="IPR047216">
    <property type="entry name" value="Endonuclease_DUF559_bact"/>
</dbReference>
<reference evidence="3" key="1">
    <citation type="submission" date="2018-05" db="EMBL/GenBank/DDBJ databases">
        <authorList>
            <person name="Nie L."/>
        </authorList>
    </citation>
    <scope>NUCLEOTIDE SEQUENCE [LARGE SCALE GENOMIC DNA]</scope>
    <source>
        <strain evidence="3">NL</strain>
    </source>
</reference>
<feature type="domain" description="DUF559" evidence="1">
    <location>
        <begin position="26"/>
        <end position="131"/>
    </location>
</feature>
<comment type="caution">
    <text evidence="2">The sequence shown here is derived from an EMBL/GenBank/DDBJ whole genome shotgun (WGS) entry which is preliminary data.</text>
</comment>
<keyword evidence="3" id="KW-1185">Reference proteome</keyword>
<keyword evidence="2" id="KW-0378">Hydrolase</keyword>
<dbReference type="CDD" id="cd01038">
    <property type="entry name" value="Endonuclease_DUF559"/>
    <property type="match status" value="1"/>
</dbReference>
<dbReference type="InterPro" id="IPR007569">
    <property type="entry name" value="DUF559"/>
</dbReference>
<dbReference type="PANTHER" id="PTHR38590">
    <property type="entry name" value="BLL0828 PROTEIN"/>
    <property type="match status" value="1"/>
</dbReference>
<accession>A0A328BSP0</accession>
<dbReference type="Proteomes" id="UP000248553">
    <property type="component" value="Unassembled WGS sequence"/>
</dbReference>
<dbReference type="SUPFAM" id="SSF52980">
    <property type="entry name" value="Restriction endonuclease-like"/>
    <property type="match status" value="1"/>
</dbReference>
<keyword evidence="2" id="KW-0347">Helicase</keyword>
<organism evidence="2 3">
    <name type="scientific">Hymenobacter edaphi</name>
    <dbReference type="NCBI Taxonomy" id="2211146"/>
    <lineage>
        <taxon>Bacteria</taxon>
        <taxon>Pseudomonadati</taxon>
        <taxon>Bacteroidota</taxon>
        <taxon>Cytophagia</taxon>
        <taxon>Cytophagales</taxon>
        <taxon>Hymenobacteraceae</taxon>
        <taxon>Hymenobacter</taxon>
    </lineage>
</organism>